<dbReference type="GO" id="GO:0004066">
    <property type="term" value="F:asparagine synthase (glutamine-hydrolyzing) activity"/>
    <property type="evidence" value="ECO:0007669"/>
    <property type="project" value="InterPro"/>
</dbReference>
<dbReference type="InterPro" id="IPR014729">
    <property type="entry name" value="Rossmann-like_a/b/a_fold"/>
</dbReference>
<evidence type="ECO:0000313" key="2">
    <source>
        <dbReference type="EMBL" id="EJN57224.1"/>
    </source>
</evidence>
<comment type="caution">
    <text evidence="2">The sequence shown here is derived from an EMBL/GenBank/DDBJ whole genome shotgun (WGS) entry which is preliminary data.</text>
</comment>
<organism evidence="2 3">
    <name type="scientific">Halogranum salarium B-1</name>
    <dbReference type="NCBI Taxonomy" id="1210908"/>
    <lineage>
        <taxon>Archaea</taxon>
        <taxon>Methanobacteriati</taxon>
        <taxon>Methanobacteriota</taxon>
        <taxon>Stenosarchaea group</taxon>
        <taxon>Halobacteria</taxon>
        <taxon>Halobacteriales</taxon>
        <taxon>Haloferacaceae</taxon>
    </lineage>
</organism>
<feature type="domain" description="Asparagine synthetase" evidence="1">
    <location>
        <begin position="208"/>
        <end position="294"/>
    </location>
</feature>
<name>J3JD67_9EURY</name>
<dbReference type="AlphaFoldDB" id="J3JD67"/>
<dbReference type="SUPFAM" id="SSF52402">
    <property type="entry name" value="Adenine nucleotide alpha hydrolases-like"/>
    <property type="match status" value="1"/>
</dbReference>
<gene>
    <name evidence="2" type="ORF">HSB1_46100</name>
</gene>
<protein>
    <recommendedName>
        <fullName evidence="1">Asparagine synthetase domain-containing protein</fullName>
    </recommendedName>
</protein>
<sequence length="569" mass="64341">MNSSTMQNELFGVFGSRADFERFCNPARFNTVVETDQATIGVRDVGYGLPGRTVAHDDETGTCVVWGEVVSETGASPAKELLRRYAEVGDDAFDLLNGSYLAYVEHDGDAQLVTDAIRSWECYYTDAPEVRVFGTDAANVAQAVTNASLDEQALAEVTHFGVAFDEATVFDELERVPFDGYLTPESAGELSRFVYDPQPPSEFDYATELAERLERAIERRIELPGRKGMLLSAGYDSRAILSQHPDLDVGYTLGTPEAAEVKVAKKLAAQYGIDHETLEVTERYLDVRPEVIQYSQGIRESLHIHHRGNNDEIEVDTVYHGMLFDTLFRGFFLPGKGLEMFDRTFPLQGLEPDPDVPQHFAKKLGFLGSEGSGADYDGLDERSADEFARDVIQPRYEACFDRADDPHNAIDLLGVKQKPTLPFRGHLADHYVESFVAVDRELLEWHLKTPPEHRNTRTFLQALEKLDPEILRHQPPDRPHHSFRMNQIEKFLREKLPGVKAFENPWPDRQELYDRNNLDQKLFPGYEEVHGLPPRVKLRMNDLTTWIEFATGESQCTPDELLRPPSVST</sequence>
<reference evidence="2 3" key="1">
    <citation type="journal article" date="2012" name="J. Bacteriol.">
        <title>Draft Genome Sequence of the Extremely Halophilic Archaeon Halogranum salarium B-1T.</title>
        <authorList>
            <person name="Kim K.K."/>
            <person name="Lee K.C."/>
            <person name="Lee J.S."/>
        </authorList>
    </citation>
    <scope>NUCLEOTIDE SEQUENCE [LARGE SCALE GENOMIC DNA]</scope>
    <source>
        <strain evidence="2 3">B-1</strain>
    </source>
</reference>
<proteinExistence type="predicted"/>
<dbReference type="EMBL" id="ALJD01000016">
    <property type="protein sequence ID" value="EJN57224.1"/>
    <property type="molecule type" value="Genomic_DNA"/>
</dbReference>
<accession>J3JD67</accession>
<dbReference type="Pfam" id="PF00733">
    <property type="entry name" value="Asn_synthase"/>
    <property type="match status" value="1"/>
</dbReference>
<dbReference type="eggNOG" id="arCOG00121">
    <property type="taxonomic scope" value="Archaea"/>
</dbReference>
<evidence type="ECO:0000259" key="1">
    <source>
        <dbReference type="Pfam" id="PF00733"/>
    </source>
</evidence>
<dbReference type="Gene3D" id="3.40.50.620">
    <property type="entry name" value="HUPs"/>
    <property type="match status" value="1"/>
</dbReference>
<dbReference type="Proteomes" id="UP000007813">
    <property type="component" value="Unassembled WGS sequence"/>
</dbReference>
<dbReference type="InterPro" id="IPR001962">
    <property type="entry name" value="Asn_synthase"/>
</dbReference>
<dbReference type="GO" id="GO:0006529">
    <property type="term" value="P:asparagine biosynthetic process"/>
    <property type="evidence" value="ECO:0007669"/>
    <property type="project" value="InterPro"/>
</dbReference>
<evidence type="ECO:0000313" key="3">
    <source>
        <dbReference type="Proteomes" id="UP000007813"/>
    </source>
</evidence>